<gene>
    <name evidence="2" type="ORF">MGR_1013</name>
</gene>
<organism evidence="2">
    <name type="scientific">Magnetospirillum gryphiswaldense</name>
    <dbReference type="NCBI Taxonomy" id="55518"/>
    <lineage>
        <taxon>Bacteria</taxon>
        <taxon>Pseudomonadati</taxon>
        <taxon>Pseudomonadota</taxon>
        <taxon>Alphaproteobacteria</taxon>
        <taxon>Rhodospirillales</taxon>
        <taxon>Rhodospirillaceae</taxon>
        <taxon>Magnetospirillum</taxon>
    </lineage>
</organism>
<name>A4TUQ2_9PROT</name>
<feature type="signal peptide" evidence="1">
    <location>
        <begin position="1"/>
        <end position="19"/>
    </location>
</feature>
<evidence type="ECO:0008006" key="3">
    <source>
        <dbReference type="Google" id="ProtNLM"/>
    </source>
</evidence>
<proteinExistence type="predicted"/>
<reference evidence="2" key="1">
    <citation type="journal article" date="2007" name="J. Bacteriol.">
        <title>Comparative genome analysis of four magnetotactic bacteria reveals a complex set of group-specific genes implicated in magnetosome biomineralization and function.</title>
        <authorList>
            <person name="Richter M."/>
            <person name="Kube M."/>
            <person name="Bazylinski D.A."/>
            <person name="Lombardot T."/>
            <person name="Gloeckner F.O."/>
            <person name="Reinhardt R."/>
            <person name="Schueler D."/>
        </authorList>
    </citation>
    <scope>NUCLEOTIDE SEQUENCE</scope>
    <source>
        <strain evidence="2">MSR-1</strain>
    </source>
</reference>
<sequence length="251" mass="26401">MRRIFAFTAILVCSGPAFAQGSLMDLGKSVLKQQVEGGATTSSASGQRGQSLSVTDIAAGLKEALKTGTGKVTGQLGAKDGFNTDPSVHIPLPDSLQKVQSGLKMVGMSGLADDLELRLNRAAEAATPEAKRIFWSALDKMTLDDARAILNGPQDAATQYFKRSMSPDLKTAMRPVVERNVAEAGAVKSLDAMTSAAKGMAPGLDGKTMLTDHVLDAALSGIFSYLGKEEAAIRQDPAKQSSDILRKVFSN</sequence>
<evidence type="ECO:0000256" key="1">
    <source>
        <dbReference type="SAM" id="SignalP"/>
    </source>
</evidence>
<dbReference type="Pfam" id="PF13852">
    <property type="entry name" value="DUF4197"/>
    <property type="match status" value="1"/>
</dbReference>
<evidence type="ECO:0000313" key="2">
    <source>
        <dbReference type="EMBL" id="CAM74359.1"/>
    </source>
</evidence>
<dbReference type="AlphaFoldDB" id="A4TUQ2"/>
<dbReference type="RefSeq" id="WP_106001611.1">
    <property type="nucleotide sequence ID" value="NZ_CP027527.1"/>
</dbReference>
<dbReference type="InterPro" id="IPR025245">
    <property type="entry name" value="DUF4197"/>
</dbReference>
<dbReference type="EMBL" id="CU459003">
    <property type="protein sequence ID" value="CAM74359.1"/>
    <property type="molecule type" value="Genomic_DNA"/>
</dbReference>
<keyword evidence="1" id="KW-0732">Signal</keyword>
<accession>A4TUQ2</accession>
<protein>
    <recommendedName>
        <fullName evidence="3">DUF4197 domain-containing protein</fullName>
    </recommendedName>
</protein>
<feature type="chain" id="PRO_5002674393" description="DUF4197 domain-containing protein" evidence="1">
    <location>
        <begin position="20"/>
        <end position="251"/>
    </location>
</feature>